<sequence length="99" mass="11321">MSYATRCVGFLFLVRALLAKVSREDRYPSDHLSARTSSRCYSEYMLILLRFSISLLVVGASAGISSWQKRDFTTRICYRIFFSPLKARSGLGVRRLINC</sequence>
<accession>A0ACC0RYK3</accession>
<evidence type="ECO:0000313" key="1">
    <source>
        <dbReference type="EMBL" id="KAI9382223.1"/>
    </source>
</evidence>
<dbReference type="Proteomes" id="UP000006729">
    <property type="component" value="Chromosome 14"/>
</dbReference>
<reference evidence="1 2" key="1">
    <citation type="journal article" date="2006" name="Science">
        <title>The genome of black cottonwood, Populus trichocarpa (Torr. &amp; Gray).</title>
        <authorList>
            <person name="Tuskan G.A."/>
            <person name="Difazio S."/>
            <person name="Jansson S."/>
            <person name="Bohlmann J."/>
            <person name="Grigoriev I."/>
            <person name="Hellsten U."/>
            <person name="Putnam N."/>
            <person name="Ralph S."/>
            <person name="Rombauts S."/>
            <person name="Salamov A."/>
            <person name="Schein J."/>
            <person name="Sterck L."/>
            <person name="Aerts A."/>
            <person name="Bhalerao R.R."/>
            <person name="Bhalerao R.P."/>
            <person name="Blaudez D."/>
            <person name="Boerjan W."/>
            <person name="Brun A."/>
            <person name="Brunner A."/>
            <person name="Busov V."/>
            <person name="Campbell M."/>
            <person name="Carlson J."/>
            <person name="Chalot M."/>
            <person name="Chapman J."/>
            <person name="Chen G.L."/>
            <person name="Cooper D."/>
            <person name="Coutinho P.M."/>
            <person name="Couturier J."/>
            <person name="Covert S."/>
            <person name="Cronk Q."/>
            <person name="Cunningham R."/>
            <person name="Davis J."/>
            <person name="Degroeve S."/>
            <person name="Dejardin A."/>
            <person name="Depamphilis C."/>
            <person name="Detter J."/>
            <person name="Dirks B."/>
            <person name="Dubchak I."/>
            <person name="Duplessis S."/>
            <person name="Ehlting J."/>
            <person name="Ellis B."/>
            <person name="Gendler K."/>
            <person name="Goodstein D."/>
            <person name="Gribskov M."/>
            <person name="Grimwood J."/>
            <person name="Groover A."/>
            <person name="Gunter L."/>
            <person name="Hamberger B."/>
            <person name="Heinze B."/>
            <person name="Helariutta Y."/>
            <person name="Henrissat B."/>
            <person name="Holligan D."/>
            <person name="Holt R."/>
            <person name="Huang W."/>
            <person name="Islam-Faridi N."/>
            <person name="Jones S."/>
            <person name="Jones-Rhoades M."/>
            <person name="Jorgensen R."/>
            <person name="Joshi C."/>
            <person name="Kangasjarvi J."/>
            <person name="Karlsson J."/>
            <person name="Kelleher C."/>
            <person name="Kirkpatrick R."/>
            <person name="Kirst M."/>
            <person name="Kohler A."/>
            <person name="Kalluri U."/>
            <person name="Larimer F."/>
            <person name="Leebens-Mack J."/>
            <person name="Leple J.C."/>
            <person name="Locascio P."/>
            <person name="Lou Y."/>
            <person name="Lucas S."/>
            <person name="Martin F."/>
            <person name="Montanini B."/>
            <person name="Napoli C."/>
            <person name="Nelson D.R."/>
            <person name="Nelson C."/>
            <person name="Nieminen K."/>
            <person name="Nilsson O."/>
            <person name="Pereda V."/>
            <person name="Peter G."/>
            <person name="Philippe R."/>
            <person name="Pilate G."/>
            <person name="Poliakov A."/>
            <person name="Razumovskaya J."/>
            <person name="Richardson P."/>
            <person name="Rinaldi C."/>
            <person name="Ritland K."/>
            <person name="Rouze P."/>
            <person name="Ryaboy D."/>
            <person name="Schmutz J."/>
            <person name="Schrader J."/>
            <person name="Segerman B."/>
            <person name="Shin H."/>
            <person name="Siddiqui A."/>
            <person name="Sterky F."/>
            <person name="Terry A."/>
            <person name="Tsai C.J."/>
            <person name="Uberbacher E."/>
            <person name="Unneberg P."/>
            <person name="Vahala J."/>
            <person name="Wall K."/>
            <person name="Wessler S."/>
            <person name="Yang G."/>
            <person name="Yin T."/>
            <person name="Douglas C."/>
            <person name="Marra M."/>
            <person name="Sandberg G."/>
            <person name="Van de Peer Y."/>
            <person name="Rokhsar D."/>
        </authorList>
    </citation>
    <scope>NUCLEOTIDE SEQUENCE [LARGE SCALE GENOMIC DNA]</scope>
    <source>
        <strain evidence="2">cv. Nisqually</strain>
    </source>
</reference>
<evidence type="ECO:0000313" key="2">
    <source>
        <dbReference type="Proteomes" id="UP000006729"/>
    </source>
</evidence>
<dbReference type="EMBL" id="CM009303">
    <property type="protein sequence ID" value="KAI9382223.1"/>
    <property type="molecule type" value="Genomic_DNA"/>
</dbReference>
<comment type="caution">
    <text evidence="1">The sequence shown here is derived from an EMBL/GenBank/DDBJ whole genome shotgun (WGS) entry which is preliminary data.</text>
</comment>
<protein>
    <submittedName>
        <fullName evidence="1">Uncharacterized protein</fullName>
    </submittedName>
</protein>
<gene>
    <name evidence="1" type="ORF">POPTR_014G104750v4</name>
</gene>
<keyword evidence="2" id="KW-1185">Reference proteome</keyword>
<proteinExistence type="predicted"/>
<name>A0ACC0RYK3_POPTR</name>
<organism evidence="1 2">
    <name type="scientific">Populus trichocarpa</name>
    <name type="common">Western balsam poplar</name>
    <name type="synonym">Populus balsamifera subsp. trichocarpa</name>
    <dbReference type="NCBI Taxonomy" id="3694"/>
    <lineage>
        <taxon>Eukaryota</taxon>
        <taxon>Viridiplantae</taxon>
        <taxon>Streptophyta</taxon>
        <taxon>Embryophyta</taxon>
        <taxon>Tracheophyta</taxon>
        <taxon>Spermatophyta</taxon>
        <taxon>Magnoliopsida</taxon>
        <taxon>eudicotyledons</taxon>
        <taxon>Gunneridae</taxon>
        <taxon>Pentapetalae</taxon>
        <taxon>rosids</taxon>
        <taxon>fabids</taxon>
        <taxon>Malpighiales</taxon>
        <taxon>Salicaceae</taxon>
        <taxon>Saliceae</taxon>
        <taxon>Populus</taxon>
    </lineage>
</organism>